<protein>
    <submittedName>
        <fullName evidence="1">Uncharacterized protein</fullName>
    </submittedName>
</protein>
<gene>
    <name evidence="1" type="ORF">SINV_01509</name>
</gene>
<reference evidence="1" key="1">
    <citation type="journal article" date="2011" name="Proc. Natl. Acad. Sci. U.S.A.">
        <title>The genome of the fire ant Solenopsis invicta.</title>
        <authorList>
            <person name="Wurm Y."/>
            <person name="Wang J."/>
            <person name="Riba-Grognuz O."/>
            <person name="Corona M."/>
            <person name="Nygaard S."/>
            <person name="Hunt B.G."/>
            <person name="Ingram K.K."/>
            <person name="Falquet L."/>
            <person name="Nipitwattanaphon M."/>
            <person name="Gotzek D."/>
            <person name="Dijkstra M.B."/>
            <person name="Oettler J."/>
            <person name="Comtesse F."/>
            <person name="Shih C.J."/>
            <person name="Wu W.J."/>
            <person name="Yang C.C."/>
            <person name="Thomas J."/>
            <person name="Beaudoing E."/>
            <person name="Pradervand S."/>
            <person name="Flegel V."/>
            <person name="Cook E.D."/>
            <person name="Fabbretti R."/>
            <person name="Stockinger H."/>
            <person name="Long L."/>
            <person name="Farmerie W.G."/>
            <person name="Oakey J."/>
            <person name="Boomsma J.J."/>
            <person name="Pamilo P."/>
            <person name="Yi S.V."/>
            <person name="Heinze J."/>
            <person name="Goodisman M.A."/>
            <person name="Farinelli L."/>
            <person name="Harshman K."/>
            <person name="Hulo N."/>
            <person name="Cerutti L."/>
            <person name="Xenarios I."/>
            <person name="Shoemaker D."/>
            <person name="Keller L."/>
        </authorList>
    </citation>
    <scope>NUCLEOTIDE SEQUENCE [LARGE SCALE GENOMIC DNA]</scope>
</reference>
<organism>
    <name type="scientific">Solenopsis invicta</name>
    <name type="common">Red imported fire ant</name>
    <name type="synonym">Solenopsis wagneri</name>
    <dbReference type="NCBI Taxonomy" id="13686"/>
    <lineage>
        <taxon>Eukaryota</taxon>
        <taxon>Metazoa</taxon>
        <taxon>Ecdysozoa</taxon>
        <taxon>Arthropoda</taxon>
        <taxon>Hexapoda</taxon>
        <taxon>Insecta</taxon>
        <taxon>Pterygota</taxon>
        <taxon>Neoptera</taxon>
        <taxon>Endopterygota</taxon>
        <taxon>Hymenoptera</taxon>
        <taxon>Apocrita</taxon>
        <taxon>Aculeata</taxon>
        <taxon>Formicoidea</taxon>
        <taxon>Formicidae</taxon>
        <taxon>Myrmicinae</taxon>
        <taxon>Solenopsis</taxon>
    </lineage>
</organism>
<dbReference type="AlphaFoldDB" id="E9J066"/>
<name>E9J066_SOLIN</name>
<dbReference type="HOGENOM" id="CLU_2457622_0_0_1"/>
<feature type="non-terminal residue" evidence="1">
    <location>
        <position position="89"/>
    </location>
</feature>
<proteinExistence type="predicted"/>
<dbReference type="EMBL" id="GL767300">
    <property type="protein sequence ID" value="EFZ13786.1"/>
    <property type="molecule type" value="Genomic_DNA"/>
</dbReference>
<accession>E9J066</accession>
<sequence length="89" mass="10343">MFAIMIFFKKILHTKIFLAPETSYYSKCITYGRNKNLLYLCFVPATESFSVLLLNFWRGHCPASLQEFMPKKDKGILILTIPKKTMGMI</sequence>
<evidence type="ECO:0000313" key="1">
    <source>
        <dbReference type="EMBL" id="EFZ13786.1"/>
    </source>
</evidence>